<dbReference type="InterPro" id="IPR011055">
    <property type="entry name" value="Dup_hybrid_motif"/>
</dbReference>
<feature type="domain" description="SH3b" evidence="5">
    <location>
        <begin position="1081"/>
        <end position="1144"/>
    </location>
</feature>
<protein>
    <submittedName>
        <fullName evidence="6">Uncharacterized protein YraI/biotin carboxyl carrier protein</fullName>
    </submittedName>
</protein>
<dbReference type="InterPro" id="IPR052354">
    <property type="entry name" value="Cell_Wall_Dynamics_Protein"/>
</dbReference>
<feature type="region of interest" description="Disordered" evidence="3">
    <location>
        <begin position="613"/>
        <end position="639"/>
    </location>
</feature>
<feature type="chain" id="PRO_5047406430" evidence="4">
    <location>
        <begin position="26"/>
        <end position="1442"/>
    </location>
</feature>
<dbReference type="Gene3D" id="2.30.30.40">
    <property type="entry name" value="SH3 Domains"/>
    <property type="match status" value="13"/>
</dbReference>
<feature type="domain" description="SH3b" evidence="5">
    <location>
        <begin position="794"/>
        <end position="856"/>
    </location>
</feature>
<evidence type="ECO:0000313" key="6">
    <source>
        <dbReference type="EMBL" id="MBE1514660.1"/>
    </source>
</evidence>
<name>A0ABR9J6Y2_9MICC</name>
<dbReference type="Gene3D" id="1.10.530.10">
    <property type="match status" value="1"/>
</dbReference>
<dbReference type="InterPro" id="IPR016047">
    <property type="entry name" value="M23ase_b-sheet_dom"/>
</dbReference>
<feature type="region of interest" description="Disordered" evidence="3">
    <location>
        <begin position="953"/>
        <end position="979"/>
    </location>
</feature>
<feature type="region of interest" description="Disordered" evidence="3">
    <location>
        <begin position="369"/>
        <end position="392"/>
    </location>
</feature>
<dbReference type="PANTHER" id="PTHR34408:SF1">
    <property type="entry name" value="GLYCOSYL HYDROLASE FAMILY 19 DOMAIN-CONTAINING PROTEIN HI_1415"/>
    <property type="match status" value="1"/>
</dbReference>
<feature type="compositionally biased region" description="Low complexity" evidence="3">
    <location>
        <begin position="1238"/>
        <end position="1263"/>
    </location>
</feature>
<feature type="compositionally biased region" description="Low complexity" evidence="3">
    <location>
        <begin position="1050"/>
        <end position="1060"/>
    </location>
</feature>
<evidence type="ECO:0000259" key="5">
    <source>
        <dbReference type="PROSITE" id="PS51781"/>
    </source>
</evidence>
<feature type="domain" description="SH3b" evidence="5">
    <location>
        <begin position="544"/>
        <end position="609"/>
    </location>
</feature>
<feature type="compositionally biased region" description="Low complexity" evidence="3">
    <location>
        <begin position="369"/>
        <end position="383"/>
    </location>
</feature>
<dbReference type="CDD" id="cd12797">
    <property type="entry name" value="M23_peptidase"/>
    <property type="match status" value="1"/>
</dbReference>
<feature type="region of interest" description="Disordered" evidence="3">
    <location>
        <begin position="1234"/>
        <end position="1269"/>
    </location>
</feature>
<feature type="domain" description="SH3b" evidence="5">
    <location>
        <begin position="979"/>
        <end position="1047"/>
    </location>
</feature>
<feature type="compositionally biased region" description="Polar residues" evidence="3">
    <location>
        <begin position="797"/>
        <end position="817"/>
    </location>
</feature>
<dbReference type="SMART" id="SM00287">
    <property type="entry name" value="SH3b"/>
    <property type="match status" value="13"/>
</dbReference>
<feature type="region of interest" description="Disordered" evidence="3">
    <location>
        <begin position="762"/>
        <end position="830"/>
    </location>
</feature>
<dbReference type="SUPFAM" id="SSF51261">
    <property type="entry name" value="Duplicated hybrid motif"/>
    <property type="match status" value="1"/>
</dbReference>
<feature type="region of interest" description="Disordered" evidence="3">
    <location>
        <begin position="856"/>
        <end position="884"/>
    </location>
</feature>
<keyword evidence="2" id="KW-0378">Hydrolase</keyword>
<comment type="caution">
    <text evidence="6">The sequence shown here is derived from an EMBL/GenBank/DDBJ whole genome shotgun (WGS) entry which is preliminary data.</text>
</comment>
<gene>
    <name evidence="6" type="ORF">H4W26_001415</name>
</gene>
<keyword evidence="4" id="KW-0732">Signal</keyword>
<dbReference type="RefSeq" id="WP_192591381.1">
    <property type="nucleotide sequence ID" value="NZ_JADBEE010000001.1"/>
</dbReference>
<accession>A0ABR9J6Y2</accession>
<feature type="compositionally biased region" description="Low complexity" evidence="3">
    <location>
        <begin position="1067"/>
        <end position="1080"/>
    </location>
</feature>
<evidence type="ECO:0000256" key="2">
    <source>
        <dbReference type="ARBA" id="ARBA00022801"/>
    </source>
</evidence>
<dbReference type="Proteomes" id="UP000636579">
    <property type="component" value="Unassembled WGS sequence"/>
</dbReference>
<feature type="compositionally biased region" description="Low complexity" evidence="3">
    <location>
        <begin position="781"/>
        <end position="792"/>
    </location>
</feature>
<evidence type="ECO:0000256" key="1">
    <source>
        <dbReference type="ARBA" id="ARBA00010830"/>
    </source>
</evidence>
<proteinExistence type="inferred from homology"/>
<dbReference type="SUPFAM" id="SSF53955">
    <property type="entry name" value="Lysozyme-like"/>
    <property type="match status" value="1"/>
</dbReference>
<feature type="domain" description="SH3b" evidence="5">
    <location>
        <begin position="466"/>
        <end position="529"/>
    </location>
</feature>
<feature type="compositionally biased region" description="Polar residues" evidence="3">
    <location>
        <begin position="1151"/>
        <end position="1168"/>
    </location>
</feature>
<feature type="region of interest" description="Disordered" evidence="3">
    <location>
        <begin position="1050"/>
        <end position="1080"/>
    </location>
</feature>
<evidence type="ECO:0000256" key="4">
    <source>
        <dbReference type="SAM" id="SignalP"/>
    </source>
</evidence>
<evidence type="ECO:0000256" key="3">
    <source>
        <dbReference type="SAM" id="MobiDB-lite"/>
    </source>
</evidence>
<feature type="domain" description="SH3b" evidence="5">
    <location>
        <begin position="623"/>
        <end position="686"/>
    </location>
</feature>
<dbReference type="EMBL" id="JADBEE010000001">
    <property type="protein sequence ID" value="MBE1514660.1"/>
    <property type="molecule type" value="Genomic_DNA"/>
</dbReference>
<dbReference type="Pfam" id="PF06737">
    <property type="entry name" value="Transglycosylas"/>
    <property type="match status" value="1"/>
</dbReference>
<dbReference type="CDD" id="cd13925">
    <property type="entry name" value="RPF"/>
    <property type="match status" value="1"/>
</dbReference>
<dbReference type="PROSITE" id="PS51781">
    <property type="entry name" value="SH3B"/>
    <property type="match status" value="11"/>
</dbReference>
<dbReference type="InterPro" id="IPR003646">
    <property type="entry name" value="SH3-like_bac-type"/>
</dbReference>
<sequence length="1442" mass="149232">MPKKLSSAVVGTLAVGLTMPLTANAAAAAPADLAPLPSTGVDTTAASAASLGAVDISATRNATQFRYPLAQRSFSYTSPYGARCMPVQGASTYHLGQDLGAANNSLIYSVADGTVVRTFSGNRYSAGYVVVQHRIDGKTYHSAYFHMWDANTHVKTGQTVKAGQAIARVGSSGPSTAPHLHLEIWEGAWLSGKSHNPTTWLAQRGINLRSAATSVMNISAPASCDYYTATSTPLRSSASSSSSVIIQLAAGTALTAVPGDISNSMVRVKTNGRTGWVAHSAVTPSRPSGSSAGTIPASSAPSGTSVTPAKYKTTTTLNARSGPGTNYGVLQGLATGTEVTVTAKHGSWLKFSRNGQTVWSHSDFLKKVSSSSTTTPATSTPSTGVSKASGTFKVQPGGRLNVRTDAGTSNSVAKTLAPGTTIKVNGKKGSWLRFNDGSRNLWVHQNYVNKVTASAPASSTGVSKASGSYKVQPGGRLNVRTDAGTSNSVAKTLAPGTTIKINGKKGSWLRFNDGSRNLWVHQNYVNKVNTGSGSGSETVTGVSSASGTFKVQPGGRLNVRTDAGTSNSVAKTLAPGTTIKVNGKKGSWLRFSDGSRNLWVHQNYVNKVTASAPASSTGVSKASGSYKVQPGGRLNVRTDAGTSNSVAKTLAPGTTIKINGKKGSWLRFNDGSRNLWVHQNYVNKVTASAPASSTGVSKASGSYKVQRGVTLNVRSEASASSSKVKTLKSGTTIKVNGKKGSWVSFKDGSRTLWVHSGYLDKVSSSRSAGSGSGSETVPGGTESSESSASTAADGTYKVSSGVQLNARTGAGTSNSSVKMLKPGTTVKATGEKGDWVSFKDGSRTLWVHSDFLTKASSSTSSSQSRKSDSDSSSSSSKSSTSSTTAASGAFQVKSGISLNARTGASTSSSSAKVLKAGTKVSVTGKKGEWVSFKDGSRTLWLHSGYLVKASASAPSKSTSSSSSSSSDKSSSASKSSTSSTTAASGAFQVKSGISLNARTGASTSSSSAKVLKAGTKVSVTGKKGEWVSFKDGSRTLWVHSGYLVKASASAPSKSTSSSSSSKDDSSDSSSSSSSSSIKSASGTYHVRSGVYLNARSGPDISNRVVLNLNPKREIQVTGRSGDWVRFTYSGKAVWVKAEFLEKGSASDAAPESSSGSTSGPVKKANSTNSTSKVVGVAYSTNSVNVRMGPSTNNSAMFSVRTGTKVELLEKKKDGWQEVKVNGATGWMSAQLLTSKAPSSTGTSTSGSKNSGSSGSTSGSSSSSNMHAKSKNGPYSAVWDKLAQCESGQNWKIDTGNGFYGGVQFSPESWEGVGGSGFPHEASKEEQIKRAYMLWKKQGWNAWPHCTSQFGFKGDPGGYGDSYYKVHPNAKTASAVTQADSWTATYSVPLRESAATSSDKLVQVPRGVELKQLKRDGSWLKVEYTSGGETHTGWVNTSYISQA</sequence>
<feature type="domain" description="SH3b" evidence="5">
    <location>
        <begin position="307"/>
        <end position="369"/>
    </location>
</feature>
<evidence type="ECO:0000313" key="7">
    <source>
        <dbReference type="Proteomes" id="UP000636579"/>
    </source>
</evidence>
<feature type="region of interest" description="Disordered" evidence="3">
    <location>
        <begin position="455"/>
        <end position="482"/>
    </location>
</feature>
<dbReference type="Pfam" id="PF08239">
    <property type="entry name" value="SH3_3"/>
    <property type="match status" value="12"/>
</dbReference>
<feature type="domain" description="SH3b" evidence="5">
    <location>
        <begin position="1378"/>
        <end position="1442"/>
    </location>
</feature>
<dbReference type="Pfam" id="PF01551">
    <property type="entry name" value="Peptidase_M23"/>
    <property type="match status" value="1"/>
</dbReference>
<dbReference type="InterPro" id="IPR023346">
    <property type="entry name" value="Lysozyme-like_dom_sf"/>
</dbReference>
<keyword evidence="7" id="KW-1185">Reference proteome</keyword>
<reference evidence="6 7" key="1">
    <citation type="submission" date="2020-10" db="EMBL/GenBank/DDBJ databases">
        <title>Sequencing the genomes of 1000 actinobacteria strains.</title>
        <authorList>
            <person name="Klenk H.-P."/>
        </authorList>
    </citation>
    <scope>NUCLEOTIDE SEQUENCE [LARGE SCALE GENOMIC DNA]</scope>
    <source>
        <strain evidence="6 7">DSM 15474</strain>
    </source>
</reference>
<feature type="region of interest" description="Disordered" evidence="3">
    <location>
        <begin position="279"/>
        <end position="309"/>
    </location>
</feature>
<feature type="compositionally biased region" description="Polar residues" evidence="3">
    <location>
        <begin position="613"/>
        <end position="623"/>
    </location>
</feature>
<feature type="compositionally biased region" description="Polar residues" evidence="3">
    <location>
        <begin position="455"/>
        <end position="466"/>
    </location>
</feature>
<feature type="domain" description="SH3b" evidence="5">
    <location>
        <begin position="1169"/>
        <end position="1236"/>
    </location>
</feature>
<dbReference type="InterPro" id="IPR010618">
    <property type="entry name" value="RPF"/>
</dbReference>
<feature type="domain" description="SH3b" evidence="5">
    <location>
        <begin position="882"/>
        <end position="950"/>
    </location>
</feature>
<feature type="domain" description="SH3b" evidence="5">
    <location>
        <begin position="698"/>
        <end position="763"/>
    </location>
</feature>
<feature type="region of interest" description="Disordered" evidence="3">
    <location>
        <begin position="1145"/>
        <end position="1168"/>
    </location>
</feature>
<dbReference type="Gene3D" id="2.70.70.10">
    <property type="entry name" value="Glucose Permease (Domain IIA)"/>
    <property type="match status" value="1"/>
</dbReference>
<dbReference type="PANTHER" id="PTHR34408">
    <property type="entry name" value="FAMILY PROTEIN, PUTATIVE-RELATED"/>
    <property type="match status" value="1"/>
</dbReference>
<feature type="signal peptide" evidence="4">
    <location>
        <begin position="1"/>
        <end position="25"/>
    </location>
</feature>
<comment type="similarity">
    <text evidence="1">Belongs to the transglycosylase family. Rpf subfamily.</text>
</comment>
<feature type="compositionally biased region" description="Polar residues" evidence="3">
    <location>
        <begin position="282"/>
        <end position="309"/>
    </location>
</feature>
<organism evidence="6 7">
    <name type="scientific">Nesterenkonia halotolerans</name>
    <dbReference type="NCBI Taxonomy" id="225325"/>
    <lineage>
        <taxon>Bacteria</taxon>
        <taxon>Bacillati</taxon>
        <taxon>Actinomycetota</taxon>
        <taxon>Actinomycetes</taxon>
        <taxon>Micrococcales</taxon>
        <taxon>Micrococcaceae</taxon>
        <taxon>Nesterenkonia</taxon>
    </lineage>
</organism>